<dbReference type="Proteomes" id="UP000061809">
    <property type="component" value="Chromosome"/>
</dbReference>
<name>A0A0N7IFC2_9BACE</name>
<gene>
    <name evidence="1" type="ORF">BcellWH2_02556</name>
    <name evidence="2" type="ORF">F2Y81_26710</name>
    <name evidence="3" type="ORF">RO785_27455</name>
</gene>
<dbReference type="Proteomes" id="UP000448877">
    <property type="component" value="Unassembled WGS sequence"/>
</dbReference>
<evidence type="ECO:0000313" key="4">
    <source>
        <dbReference type="Proteomes" id="UP000061809"/>
    </source>
</evidence>
<reference evidence="3" key="3">
    <citation type="submission" date="2023-08" db="EMBL/GenBank/DDBJ databases">
        <title>Reintroducing virulent viruses to syntetic microbiomes.</title>
        <authorList>
            <person name="Wilde J."/>
            <person name="Boyes R."/>
            <person name="Robinson A.V."/>
            <person name="Daisley B.A."/>
            <person name="Allen-Vercoe E."/>
        </authorList>
    </citation>
    <scope>NUCLEOTIDE SEQUENCE</scope>
    <source>
        <strain evidence="3">225I_12FAA</strain>
    </source>
</reference>
<evidence type="ECO:0000313" key="1">
    <source>
        <dbReference type="EMBL" id="ALJ59795.1"/>
    </source>
</evidence>
<dbReference type="AlphaFoldDB" id="A0A0N7IFC2"/>
<dbReference type="KEGG" id="bcel:BcellWH2_02556"/>
<evidence type="ECO:0000313" key="3">
    <source>
        <dbReference type="EMBL" id="MDT4514707.1"/>
    </source>
</evidence>
<evidence type="ECO:0000313" key="2">
    <source>
        <dbReference type="EMBL" id="KAA5412163.1"/>
    </source>
</evidence>
<dbReference type="EMBL" id="VVYV01000079">
    <property type="protein sequence ID" value="KAA5412163.1"/>
    <property type="molecule type" value="Genomic_DNA"/>
</dbReference>
<dbReference type="EMBL" id="CP012801">
    <property type="protein sequence ID" value="ALJ59795.1"/>
    <property type="molecule type" value="Genomic_DNA"/>
</dbReference>
<dbReference type="PATRIC" id="fig|246787.4.peg.2633"/>
<sequence length="144" mass="17289">MSPDFNYSEVPATFLHCLNKQCKHSAKCMRYLVTAYVPDNYPVISTVNPNYFSSHKESCPYFMADKKKRFALGITHLLDNVPHKEALGIKRELMAELNRTTYYRCYRKERLLKPKEQEYIRQLFLKRGIKEEPVYDEYVEQYEW</sequence>
<dbReference type="Pfam" id="PF19555">
    <property type="entry name" value="DUF6078"/>
    <property type="match status" value="1"/>
</dbReference>
<reference evidence="2 5" key="2">
    <citation type="journal article" date="2019" name="Nat. Med.">
        <title>A library of human gut bacterial isolates paired with longitudinal multiomics data enables mechanistic microbiome research.</title>
        <authorList>
            <person name="Poyet M."/>
            <person name="Groussin M."/>
            <person name="Gibbons S.M."/>
            <person name="Avila-Pacheco J."/>
            <person name="Jiang X."/>
            <person name="Kearney S.M."/>
            <person name="Perrotta A.R."/>
            <person name="Berdy B."/>
            <person name="Zhao S."/>
            <person name="Lieberman T.D."/>
            <person name="Swanson P.K."/>
            <person name="Smith M."/>
            <person name="Roesemann S."/>
            <person name="Alexander J.E."/>
            <person name="Rich S.A."/>
            <person name="Livny J."/>
            <person name="Vlamakis H."/>
            <person name="Clish C."/>
            <person name="Bullock K."/>
            <person name="Deik A."/>
            <person name="Scott J."/>
            <person name="Pierce K.A."/>
            <person name="Xavier R.J."/>
            <person name="Alm E.J."/>
        </authorList>
    </citation>
    <scope>NUCLEOTIDE SEQUENCE [LARGE SCALE GENOMIC DNA]</scope>
    <source>
        <strain evidence="2 5">BIOML-A6</strain>
    </source>
</reference>
<protein>
    <submittedName>
        <fullName evidence="3">DUF6078 family protein</fullName>
    </submittedName>
</protein>
<accession>A0A0N7IFC2</accession>
<organism evidence="1 4">
    <name type="scientific">Bacteroides cellulosilyticus</name>
    <dbReference type="NCBI Taxonomy" id="246787"/>
    <lineage>
        <taxon>Bacteria</taxon>
        <taxon>Pseudomonadati</taxon>
        <taxon>Bacteroidota</taxon>
        <taxon>Bacteroidia</taxon>
        <taxon>Bacteroidales</taxon>
        <taxon>Bacteroidaceae</taxon>
        <taxon>Bacteroides</taxon>
    </lineage>
</organism>
<dbReference type="Proteomes" id="UP001266995">
    <property type="component" value="Unassembled WGS sequence"/>
</dbReference>
<dbReference type="EMBL" id="JAVSNH010000002">
    <property type="protein sequence ID" value="MDT4514707.1"/>
    <property type="molecule type" value="Genomic_DNA"/>
</dbReference>
<dbReference type="RefSeq" id="WP_007216730.1">
    <property type="nucleotide sequence ID" value="NZ_CAXSKE010000033.1"/>
</dbReference>
<evidence type="ECO:0000313" key="5">
    <source>
        <dbReference type="Proteomes" id="UP000448877"/>
    </source>
</evidence>
<reference evidence="1 4" key="1">
    <citation type="journal article" date="2015" name="Science">
        <title>Genetic determinants of in vivo fitness and diet responsiveness in multiple human gut Bacteroides.</title>
        <authorList>
            <person name="Wu M."/>
            <person name="McNulty N.P."/>
            <person name="Rodionov D.A."/>
            <person name="Khoroshkin M.S."/>
            <person name="Griffin N.W."/>
            <person name="Cheng J."/>
            <person name="Latreille P."/>
            <person name="Kerstetter R.A."/>
            <person name="Terrapon N."/>
            <person name="Henrissat B."/>
            <person name="Osterman A.L."/>
            <person name="Gordon J.I."/>
        </authorList>
    </citation>
    <scope>NUCLEOTIDE SEQUENCE [LARGE SCALE GENOMIC DNA]</scope>
    <source>
        <strain evidence="1 4">WH2</strain>
    </source>
</reference>
<dbReference type="InterPro" id="IPR045724">
    <property type="entry name" value="DUF6078"/>
</dbReference>
<proteinExistence type="predicted"/>